<keyword evidence="3" id="KW-1185">Reference proteome</keyword>
<accession>M0ZK72</accession>
<dbReference type="InParanoid" id="M0ZK72"/>
<sequence>MKCWKKRVYVYMDGCFDLMYYGHANAIRQAKKHGKQADISEFRAQLDALGLKIIQVTVDGNCFFRFVVN</sequence>
<dbReference type="PROSITE" id="PS50802">
    <property type="entry name" value="OTU"/>
    <property type="match status" value="1"/>
</dbReference>
<feature type="domain" description="OTU" evidence="1">
    <location>
        <begin position="51"/>
        <end position="69"/>
    </location>
</feature>
<dbReference type="GO" id="GO:0003824">
    <property type="term" value="F:catalytic activity"/>
    <property type="evidence" value="ECO:0007669"/>
    <property type="project" value="InterPro"/>
</dbReference>
<dbReference type="InterPro" id="IPR004821">
    <property type="entry name" value="Cyt_trans-like"/>
</dbReference>
<dbReference type="EnsemblPlants" id="PGSC0003DMT400002484">
    <property type="protein sequence ID" value="PGSC0003DMT400002484"/>
    <property type="gene ID" value="PGSC0003DMG400000946"/>
</dbReference>
<dbReference type="Gene3D" id="3.40.50.620">
    <property type="entry name" value="HUPs"/>
    <property type="match status" value="1"/>
</dbReference>
<reference evidence="3" key="1">
    <citation type="journal article" date="2011" name="Nature">
        <title>Genome sequence and analysis of the tuber crop potato.</title>
        <authorList>
            <consortium name="The Potato Genome Sequencing Consortium"/>
        </authorList>
    </citation>
    <scope>NUCLEOTIDE SEQUENCE [LARGE SCALE GENOMIC DNA]</scope>
    <source>
        <strain evidence="3">cv. DM1-3 516 R44</strain>
    </source>
</reference>
<dbReference type="Pfam" id="PF01467">
    <property type="entry name" value="CTP_transf_like"/>
    <property type="match status" value="1"/>
</dbReference>
<organism evidence="2 3">
    <name type="scientific">Solanum tuberosum</name>
    <name type="common">Potato</name>
    <dbReference type="NCBI Taxonomy" id="4113"/>
    <lineage>
        <taxon>Eukaryota</taxon>
        <taxon>Viridiplantae</taxon>
        <taxon>Streptophyta</taxon>
        <taxon>Embryophyta</taxon>
        <taxon>Tracheophyta</taxon>
        <taxon>Spermatophyta</taxon>
        <taxon>Magnoliopsida</taxon>
        <taxon>eudicotyledons</taxon>
        <taxon>Gunneridae</taxon>
        <taxon>Pentapetalae</taxon>
        <taxon>asterids</taxon>
        <taxon>lamiids</taxon>
        <taxon>Solanales</taxon>
        <taxon>Solanaceae</taxon>
        <taxon>Solanoideae</taxon>
        <taxon>Solaneae</taxon>
        <taxon>Solanum</taxon>
    </lineage>
</organism>
<evidence type="ECO:0000313" key="3">
    <source>
        <dbReference type="Proteomes" id="UP000011115"/>
    </source>
</evidence>
<dbReference type="STRING" id="4113.M0ZK72"/>
<dbReference type="eggNOG" id="KOG2605">
    <property type="taxonomic scope" value="Eukaryota"/>
</dbReference>
<dbReference type="Proteomes" id="UP000011115">
    <property type="component" value="Unassembled WGS sequence"/>
</dbReference>
<protein>
    <submittedName>
        <fullName evidence="2">OTU domain-containing protein</fullName>
    </submittedName>
</protein>
<evidence type="ECO:0000313" key="2">
    <source>
        <dbReference type="EnsemblPlants" id="PGSC0003DMT400002484"/>
    </source>
</evidence>
<dbReference type="AlphaFoldDB" id="M0ZK72"/>
<dbReference type="Gramene" id="PGSC0003DMT400002484">
    <property type="protein sequence ID" value="PGSC0003DMT400002484"/>
    <property type="gene ID" value="PGSC0003DMG400000946"/>
</dbReference>
<dbReference type="PaxDb" id="4113-PGSC0003DMT400002484"/>
<reference evidence="2" key="2">
    <citation type="submission" date="2015-06" db="UniProtKB">
        <authorList>
            <consortium name="EnsemblPlants"/>
        </authorList>
    </citation>
    <scope>IDENTIFICATION</scope>
    <source>
        <strain evidence="2">DM1-3 516 R44</strain>
    </source>
</reference>
<evidence type="ECO:0000259" key="1">
    <source>
        <dbReference type="PROSITE" id="PS50802"/>
    </source>
</evidence>
<dbReference type="InterPro" id="IPR014729">
    <property type="entry name" value="Rossmann-like_a/b/a_fold"/>
</dbReference>
<dbReference type="InterPro" id="IPR003323">
    <property type="entry name" value="OTU_dom"/>
</dbReference>
<name>M0ZK72_SOLTU</name>
<dbReference type="HOGENOM" id="CLU_2780839_0_0_1"/>
<proteinExistence type="predicted"/>
<dbReference type="SUPFAM" id="SSF52374">
    <property type="entry name" value="Nucleotidylyl transferase"/>
    <property type="match status" value="1"/>
</dbReference>